<organism evidence="1 2">
    <name type="scientific">Hoylesella loescheii DSM 19665 = JCM 12249 = ATCC 15930</name>
    <dbReference type="NCBI Taxonomy" id="1122985"/>
    <lineage>
        <taxon>Bacteria</taxon>
        <taxon>Pseudomonadati</taxon>
        <taxon>Bacteroidota</taxon>
        <taxon>Bacteroidia</taxon>
        <taxon>Bacteroidales</taxon>
        <taxon>Prevotellaceae</taxon>
        <taxon>Hoylesella</taxon>
    </lineage>
</organism>
<evidence type="ECO:0000313" key="2">
    <source>
        <dbReference type="Proteomes" id="UP000027442"/>
    </source>
</evidence>
<evidence type="ECO:0000313" key="1">
    <source>
        <dbReference type="EMBL" id="KDR53239.1"/>
    </source>
</evidence>
<keyword evidence="2" id="KW-1185">Reference proteome</keyword>
<reference evidence="1 2" key="1">
    <citation type="submission" date="2013-08" db="EMBL/GenBank/DDBJ databases">
        <authorList>
            <person name="Weinstock G."/>
            <person name="Sodergren E."/>
            <person name="Wylie T."/>
            <person name="Fulton L."/>
            <person name="Fulton R."/>
            <person name="Fronick C."/>
            <person name="O'Laughlin M."/>
            <person name="Godfrey J."/>
            <person name="Miner T."/>
            <person name="Herter B."/>
            <person name="Appelbaum E."/>
            <person name="Cordes M."/>
            <person name="Lek S."/>
            <person name="Wollam A."/>
            <person name="Pepin K.H."/>
            <person name="Palsikar V.B."/>
            <person name="Mitreva M."/>
            <person name="Wilson R.K."/>
        </authorList>
    </citation>
    <scope>NUCLEOTIDE SEQUENCE [LARGE SCALE GENOMIC DNA]</scope>
    <source>
        <strain evidence="1 2">ATCC 15930</strain>
    </source>
</reference>
<accession>A0A069QML1</accession>
<gene>
    <name evidence="1" type="ORF">HMPREF1991_00603</name>
</gene>
<comment type="caution">
    <text evidence="1">The sequence shown here is derived from an EMBL/GenBank/DDBJ whole genome shotgun (WGS) entry which is preliminary data.</text>
</comment>
<dbReference type="Proteomes" id="UP000027442">
    <property type="component" value="Unassembled WGS sequence"/>
</dbReference>
<protein>
    <submittedName>
        <fullName evidence="1">Uncharacterized protein</fullName>
    </submittedName>
</protein>
<dbReference type="HOGENOM" id="CLU_3010453_0_0_10"/>
<dbReference type="PATRIC" id="fig|1122985.7.peg.625"/>
<name>A0A069QML1_HOYLO</name>
<dbReference type="AlphaFoldDB" id="A0A069QML1"/>
<sequence>MAFAIRVRDMFVMRCKRDWWRGRFYMRFAPFHVRRQKYNKIDRTTKLFEGYSAPTP</sequence>
<proteinExistence type="predicted"/>
<dbReference type="EMBL" id="JNGW01000022">
    <property type="protein sequence ID" value="KDR53239.1"/>
    <property type="molecule type" value="Genomic_DNA"/>
</dbReference>